<evidence type="ECO:0000256" key="1">
    <source>
        <dbReference type="ARBA" id="ARBA00023125"/>
    </source>
</evidence>
<sequence>MLCGMKPKASKDKRNPIATAIGKRVKVCRVEAELTQEQLAHEALVDRSYVSSIERGVANPSIETLANLCYCMGITLSRLFEPLTIALKPTGERRSNIHMPVGERKTRR</sequence>
<evidence type="ECO:0000313" key="4">
    <source>
        <dbReference type="Proteomes" id="UP000077927"/>
    </source>
</evidence>
<dbReference type="Proteomes" id="UP000077927">
    <property type="component" value="Chromosome 1"/>
</dbReference>
<gene>
    <name evidence="3" type="ORF">ACS15_2224</name>
</gene>
<dbReference type="SUPFAM" id="SSF47413">
    <property type="entry name" value="lambda repressor-like DNA-binding domains"/>
    <property type="match status" value="1"/>
</dbReference>
<name>A0AAC9FPZ3_9RALS</name>
<dbReference type="CDD" id="cd00093">
    <property type="entry name" value="HTH_XRE"/>
    <property type="match status" value="1"/>
</dbReference>
<dbReference type="GO" id="GO:0005829">
    <property type="term" value="C:cytosol"/>
    <property type="evidence" value="ECO:0007669"/>
    <property type="project" value="TreeGrafter"/>
</dbReference>
<reference evidence="3 4" key="1">
    <citation type="submission" date="2015-09" db="EMBL/GenBank/DDBJ databases">
        <authorList>
            <person name="Xu Y."/>
            <person name="Nagy A."/>
            <person name="Liu N.T."/>
            <person name="Nou X."/>
        </authorList>
    </citation>
    <scope>NUCLEOTIDE SEQUENCE [LARGE SCALE GENOMIC DNA]</scope>
    <source>
        <strain evidence="3 4">FC1138</strain>
    </source>
</reference>
<dbReference type="InterPro" id="IPR050807">
    <property type="entry name" value="TransReg_Diox_bact_type"/>
</dbReference>
<dbReference type="PANTHER" id="PTHR46797:SF1">
    <property type="entry name" value="METHYLPHOSPHONATE SYNTHASE"/>
    <property type="match status" value="1"/>
</dbReference>
<dbReference type="PROSITE" id="PS50943">
    <property type="entry name" value="HTH_CROC1"/>
    <property type="match status" value="1"/>
</dbReference>
<evidence type="ECO:0000313" key="3">
    <source>
        <dbReference type="EMBL" id="ANH72114.1"/>
    </source>
</evidence>
<dbReference type="SMART" id="SM00530">
    <property type="entry name" value="HTH_XRE"/>
    <property type="match status" value="1"/>
</dbReference>
<dbReference type="InterPro" id="IPR001387">
    <property type="entry name" value="Cro/C1-type_HTH"/>
</dbReference>
<dbReference type="PANTHER" id="PTHR46797">
    <property type="entry name" value="HTH-TYPE TRANSCRIPTIONAL REGULATOR"/>
    <property type="match status" value="1"/>
</dbReference>
<dbReference type="RefSeq" id="WP_031329150.1">
    <property type="nucleotide sequence ID" value="NZ_CP012605.1"/>
</dbReference>
<dbReference type="GO" id="GO:0003677">
    <property type="term" value="F:DNA binding"/>
    <property type="evidence" value="ECO:0007669"/>
    <property type="project" value="UniProtKB-KW"/>
</dbReference>
<dbReference type="AlphaFoldDB" id="A0AAC9FPZ3"/>
<feature type="domain" description="HTH cro/C1-type" evidence="2">
    <location>
        <begin position="25"/>
        <end position="79"/>
    </location>
</feature>
<dbReference type="GO" id="GO:0003700">
    <property type="term" value="F:DNA-binding transcription factor activity"/>
    <property type="evidence" value="ECO:0007669"/>
    <property type="project" value="TreeGrafter"/>
</dbReference>
<proteinExistence type="predicted"/>
<keyword evidence="1" id="KW-0238">DNA-binding</keyword>
<dbReference type="EMBL" id="CP012605">
    <property type="protein sequence ID" value="ANH72114.1"/>
    <property type="molecule type" value="Genomic_DNA"/>
</dbReference>
<organism evidence="3 4">
    <name type="scientific">Ralstonia insidiosa</name>
    <dbReference type="NCBI Taxonomy" id="190721"/>
    <lineage>
        <taxon>Bacteria</taxon>
        <taxon>Pseudomonadati</taxon>
        <taxon>Pseudomonadota</taxon>
        <taxon>Betaproteobacteria</taxon>
        <taxon>Burkholderiales</taxon>
        <taxon>Burkholderiaceae</taxon>
        <taxon>Ralstonia</taxon>
    </lineage>
</organism>
<dbReference type="Pfam" id="PF01381">
    <property type="entry name" value="HTH_3"/>
    <property type="match status" value="1"/>
</dbReference>
<protein>
    <submittedName>
        <fullName evidence="3">Helix-turn-helix domain protein</fullName>
    </submittedName>
</protein>
<evidence type="ECO:0000259" key="2">
    <source>
        <dbReference type="PROSITE" id="PS50943"/>
    </source>
</evidence>
<dbReference type="InterPro" id="IPR010982">
    <property type="entry name" value="Lambda_DNA-bd_dom_sf"/>
</dbReference>
<accession>A0AAC9FPZ3</accession>
<dbReference type="Gene3D" id="1.10.260.40">
    <property type="entry name" value="lambda repressor-like DNA-binding domains"/>
    <property type="match status" value="1"/>
</dbReference>
<dbReference type="KEGG" id="rin:ACS15_2224"/>